<organism evidence="1 2">
    <name type="scientific">Shewanella mangrovi</name>
    <dbReference type="NCBI Taxonomy" id="1515746"/>
    <lineage>
        <taxon>Bacteria</taxon>
        <taxon>Pseudomonadati</taxon>
        <taxon>Pseudomonadota</taxon>
        <taxon>Gammaproteobacteria</taxon>
        <taxon>Alteromonadales</taxon>
        <taxon>Shewanellaceae</taxon>
        <taxon>Shewanella</taxon>
    </lineage>
</organism>
<reference evidence="1 2" key="1">
    <citation type="submission" date="2014-06" db="EMBL/GenBank/DDBJ databases">
        <title>Shewanella sp. YQH10.</title>
        <authorList>
            <person name="Liu Y."/>
            <person name="Zeng R."/>
        </authorList>
    </citation>
    <scope>NUCLEOTIDE SEQUENCE [LARGE SCALE GENOMIC DNA]</scope>
    <source>
        <strain evidence="1 2">YQH10</strain>
    </source>
</reference>
<evidence type="ECO:0000313" key="1">
    <source>
        <dbReference type="EMBL" id="KFZ38015.1"/>
    </source>
</evidence>
<protein>
    <submittedName>
        <fullName evidence="1">Uncharacterized protein</fullName>
    </submittedName>
</protein>
<keyword evidence="2" id="KW-1185">Reference proteome</keyword>
<proteinExistence type="predicted"/>
<dbReference type="Proteomes" id="UP000029264">
    <property type="component" value="Unassembled WGS sequence"/>
</dbReference>
<gene>
    <name evidence="1" type="ORF">HR45_05750</name>
</gene>
<dbReference type="EMBL" id="JPEO01000003">
    <property type="protein sequence ID" value="KFZ38015.1"/>
    <property type="molecule type" value="Genomic_DNA"/>
</dbReference>
<evidence type="ECO:0000313" key="2">
    <source>
        <dbReference type="Proteomes" id="UP000029264"/>
    </source>
</evidence>
<accession>A0A094JDM7</accession>
<sequence length="61" mass="7243">MHVLARQRFIRSTNSRLLQKLPPKRLINHQFMQLFFIMQAAMPFSEDGWGKNNGMNLRGLR</sequence>
<comment type="caution">
    <text evidence="1">The sequence shown here is derived from an EMBL/GenBank/DDBJ whole genome shotgun (WGS) entry which is preliminary data.</text>
</comment>
<name>A0A094JDM7_9GAMM</name>
<dbReference type="AlphaFoldDB" id="A0A094JDM7"/>